<dbReference type="PROSITE" id="PS50850">
    <property type="entry name" value="MFS"/>
    <property type="match status" value="1"/>
</dbReference>
<dbReference type="Pfam" id="PF07690">
    <property type="entry name" value="MFS_1"/>
    <property type="match status" value="1"/>
</dbReference>
<evidence type="ECO:0000313" key="6">
    <source>
        <dbReference type="Proteomes" id="UP000887568"/>
    </source>
</evidence>
<dbReference type="InterPro" id="IPR011701">
    <property type="entry name" value="MFS"/>
</dbReference>
<feature type="transmembrane region" description="Helical" evidence="3">
    <location>
        <begin position="304"/>
        <end position="324"/>
    </location>
</feature>
<dbReference type="OMA" id="NISWAVM"/>
<evidence type="ECO:0000313" key="5">
    <source>
        <dbReference type="EnsemblMetazoa" id="XP_038071482.1"/>
    </source>
</evidence>
<keyword evidence="3" id="KW-0812">Transmembrane</keyword>
<evidence type="ECO:0000259" key="4">
    <source>
        <dbReference type="PROSITE" id="PS50850"/>
    </source>
</evidence>
<dbReference type="InterPro" id="IPR050327">
    <property type="entry name" value="Proton-linked_MCT"/>
</dbReference>
<dbReference type="PANTHER" id="PTHR11360">
    <property type="entry name" value="MONOCARBOXYLATE TRANSPORTER"/>
    <property type="match status" value="1"/>
</dbReference>
<dbReference type="OrthoDB" id="6492614at2759"/>
<dbReference type="InterPro" id="IPR036259">
    <property type="entry name" value="MFS_trans_sf"/>
</dbReference>
<feature type="transmembrane region" description="Helical" evidence="3">
    <location>
        <begin position="271"/>
        <end position="292"/>
    </location>
</feature>
<feature type="transmembrane region" description="Helical" evidence="3">
    <location>
        <begin position="85"/>
        <end position="103"/>
    </location>
</feature>
<dbReference type="InterPro" id="IPR020846">
    <property type="entry name" value="MFS_dom"/>
</dbReference>
<dbReference type="Gene3D" id="1.20.1250.20">
    <property type="entry name" value="MFS general substrate transporter like domains"/>
    <property type="match status" value="1"/>
</dbReference>
<dbReference type="EnsemblMetazoa" id="XM_038215554.1">
    <property type="protein sequence ID" value="XP_038071482.1"/>
    <property type="gene ID" value="LOC119740290"/>
</dbReference>
<evidence type="ECO:0000256" key="2">
    <source>
        <dbReference type="SAM" id="MobiDB-lite"/>
    </source>
</evidence>
<feature type="region of interest" description="Disordered" evidence="2">
    <location>
        <begin position="197"/>
        <end position="245"/>
    </location>
</feature>
<evidence type="ECO:0000256" key="3">
    <source>
        <dbReference type="SAM" id="Phobius"/>
    </source>
</evidence>
<feature type="transmembrane region" description="Helical" evidence="3">
    <location>
        <begin position="427"/>
        <end position="446"/>
    </location>
</feature>
<feature type="transmembrane region" description="Helical" evidence="3">
    <location>
        <begin position="109"/>
        <end position="129"/>
    </location>
</feature>
<accession>A0A914B7S6</accession>
<sequence length="459" mass="50037">MASTRFTTDHYDNDRWGWVMVAVTFTSCFVMFVHLKALSVLLLPMTNDLESDLWFVGWIAVLYTMVLNCFGPVAGALSRLLGARAMMVFGGFLYTSGIILTSVSTTVPLLSVFTVGLSGVGSSLHWNISWAVMASYFKEKYPLAVGISTMGEPIGMMIFGPITQVLLDTYGWRGTMFLLGAISFHLVPCAMLVQRDPSSSLPETDQYQEVSVSDEEDNSQEQGGTDYAKDECDTTDEGNHSYQNSRQSKAGRCCQLFIEAIDFKVLADVRFILLTSGRFTATFAFNAWLVFMVPHGQFQGLSNIQASFLPTAFGVGNVVGKLVPPLLQKFGIQSPMAFWACSGAALVCVSLIAEAFIKPFIGQLAFTGLVGVGFAVLYQGIDVMIRSLSTDDRFISLLGWQGVFTGVAGALGGLVAGRLYVWTRSFSTSHCVFAGVTLLTIPLLVVQARYCNKGIKTQR</sequence>
<feature type="domain" description="Major facilitator superfamily (MFS) profile" evidence="4">
    <location>
        <begin position="20"/>
        <end position="452"/>
    </location>
</feature>
<feature type="transmembrane region" description="Helical" evidence="3">
    <location>
        <begin position="174"/>
        <end position="193"/>
    </location>
</feature>
<dbReference type="GO" id="GO:0008028">
    <property type="term" value="F:monocarboxylic acid transmembrane transporter activity"/>
    <property type="evidence" value="ECO:0007669"/>
    <property type="project" value="TreeGrafter"/>
</dbReference>
<keyword evidence="3" id="KW-1133">Transmembrane helix</keyword>
<comment type="subcellular location">
    <subcellularLocation>
        <location evidence="1">Membrane</location>
        <topology evidence="1">Multi-pass membrane protein</topology>
    </subcellularLocation>
</comment>
<feature type="transmembrane region" description="Helical" evidence="3">
    <location>
        <begin position="55"/>
        <end position="78"/>
    </location>
</feature>
<dbReference type="Proteomes" id="UP000887568">
    <property type="component" value="Unplaced"/>
</dbReference>
<dbReference type="GO" id="GO:0016020">
    <property type="term" value="C:membrane"/>
    <property type="evidence" value="ECO:0007669"/>
    <property type="project" value="UniProtKB-SubCell"/>
</dbReference>
<evidence type="ECO:0000256" key="1">
    <source>
        <dbReference type="ARBA" id="ARBA00004141"/>
    </source>
</evidence>
<dbReference type="AlphaFoldDB" id="A0A914B7S6"/>
<feature type="transmembrane region" description="Helical" evidence="3">
    <location>
        <begin position="336"/>
        <end position="357"/>
    </location>
</feature>
<keyword evidence="6" id="KW-1185">Reference proteome</keyword>
<dbReference type="SUPFAM" id="SSF103473">
    <property type="entry name" value="MFS general substrate transporter"/>
    <property type="match status" value="1"/>
</dbReference>
<dbReference type="PANTHER" id="PTHR11360:SF303">
    <property type="entry name" value="MAJOR FACILITATOR SUPERFAMILY (MFS) PROFILE DOMAIN-CONTAINING PROTEIN"/>
    <property type="match status" value="1"/>
</dbReference>
<keyword evidence="3" id="KW-0472">Membrane</keyword>
<dbReference type="PROSITE" id="PS51257">
    <property type="entry name" value="PROKAR_LIPOPROTEIN"/>
    <property type="match status" value="1"/>
</dbReference>
<feature type="transmembrane region" description="Helical" evidence="3">
    <location>
        <begin position="363"/>
        <end position="385"/>
    </location>
</feature>
<proteinExistence type="predicted"/>
<name>A0A914B7S6_PATMI</name>
<feature type="transmembrane region" description="Helical" evidence="3">
    <location>
        <begin position="397"/>
        <end position="421"/>
    </location>
</feature>
<organism evidence="5 6">
    <name type="scientific">Patiria miniata</name>
    <name type="common">Bat star</name>
    <name type="synonym">Asterina miniata</name>
    <dbReference type="NCBI Taxonomy" id="46514"/>
    <lineage>
        <taxon>Eukaryota</taxon>
        <taxon>Metazoa</taxon>
        <taxon>Echinodermata</taxon>
        <taxon>Eleutherozoa</taxon>
        <taxon>Asterozoa</taxon>
        <taxon>Asteroidea</taxon>
        <taxon>Valvatacea</taxon>
        <taxon>Valvatida</taxon>
        <taxon>Asterinidae</taxon>
        <taxon>Patiria</taxon>
    </lineage>
</organism>
<dbReference type="GeneID" id="119740290"/>
<dbReference type="RefSeq" id="XP_038071482.1">
    <property type="nucleotide sequence ID" value="XM_038215554.1"/>
</dbReference>
<feature type="compositionally biased region" description="Polar residues" evidence="2">
    <location>
        <begin position="197"/>
        <end position="211"/>
    </location>
</feature>
<feature type="transmembrane region" description="Helical" evidence="3">
    <location>
        <begin position="16"/>
        <end position="35"/>
    </location>
</feature>
<feature type="transmembrane region" description="Helical" evidence="3">
    <location>
        <begin position="141"/>
        <end position="162"/>
    </location>
</feature>
<protein>
    <recommendedName>
        <fullName evidence="4">Major facilitator superfamily (MFS) profile domain-containing protein</fullName>
    </recommendedName>
</protein>
<reference evidence="5" key="1">
    <citation type="submission" date="2022-11" db="UniProtKB">
        <authorList>
            <consortium name="EnsemblMetazoa"/>
        </authorList>
    </citation>
    <scope>IDENTIFICATION</scope>
</reference>